<dbReference type="AlphaFoldDB" id="A0A238JEJ1"/>
<feature type="binding site" evidence="3">
    <location>
        <position position="137"/>
    </location>
    <ligand>
        <name>a divalent metal cation</name>
        <dbReference type="ChEBI" id="CHEBI:60240"/>
    </ligand>
</feature>
<protein>
    <submittedName>
        <fullName evidence="4">DinB family protein</fullName>
    </submittedName>
</protein>
<dbReference type="Proteomes" id="UP000225972">
    <property type="component" value="Unassembled WGS sequence"/>
</dbReference>
<dbReference type="GO" id="GO:0046872">
    <property type="term" value="F:metal ion binding"/>
    <property type="evidence" value="ECO:0007669"/>
    <property type="project" value="UniProtKB-KW"/>
</dbReference>
<dbReference type="SUPFAM" id="SSF109854">
    <property type="entry name" value="DinB/YfiT-like putative metalloenzymes"/>
    <property type="match status" value="1"/>
</dbReference>
<dbReference type="OrthoDB" id="9807509at2"/>
<proteinExistence type="inferred from homology"/>
<evidence type="ECO:0000313" key="5">
    <source>
        <dbReference type="Proteomes" id="UP000225972"/>
    </source>
</evidence>
<dbReference type="Gene3D" id="1.20.120.450">
    <property type="entry name" value="dinb family like domain"/>
    <property type="match status" value="1"/>
</dbReference>
<evidence type="ECO:0000256" key="2">
    <source>
        <dbReference type="ARBA" id="ARBA00022723"/>
    </source>
</evidence>
<organism evidence="4 5">
    <name type="scientific">Pelagimonas phthalicica</name>
    <dbReference type="NCBI Taxonomy" id="1037362"/>
    <lineage>
        <taxon>Bacteria</taxon>
        <taxon>Pseudomonadati</taxon>
        <taxon>Pseudomonadota</taxon>
        <taxon>Alphaproteobacteria</taxon>
        <taxon>Rhodobacterales</taxon>
        <taxon>Roseobacteraceae</taxon>
        <taxon>Pelagimonas</taxon>
    </lineage>
</organism>
<name>A0A238JEJ1_9RHOB</name>
<evidence type="ECO:0000313" key="4">
    <source>
        <dbReference type="EMBL" id="SMX28813.1"/>
    </source>
</evidence>
<evidence type="ECO:0000256" key="3">
    <source>
        <dbReference type="PIRSR" id="PIRSR607837-1"/>
    </source>
</evidence>
<keyword evidence="2 3" id="KW-0479">Metal-binding</keyword>
<comment type="similarity">
    <text evidence="1">Belongs to the DinB family.</text>
</comment>
<dbReference type="InterPro" id="IPR007837">
    <property type="entry name" value="DinB"/>
</dbReference>
<sequence length="168" mass="19420">MISPEYVREMARYNQWQNKQLQAMMSGLNDDVLFQHRGAFFGSIMATANHLLWTDQLWLSRFDVMPAPEDDSAMGAELTSSFSEWEIMRFRTDVATQQWAEKLRAIDLTGELSWFSSVYGQRFCTPKWVCVANMFNHQTHHRGQLHMMLTAIGCESMVTDLFLLPEGA</sequence>
<dbReference type="PANTHER" id="PTHR37302:SF1">
    <property type="entry name" value="PROTEIN DINB"/>
    <property type="match status" value="1"/>
</dbReference>
<dbReference type="PANTHER" id="PTHR37302">
    <property type="entry name" value="SLR1116 PROTEIN"/>
    <property type="match status" value="1"/>
</dbReference>
<dbReference type="Pfam" id="PF05163">
    <property type="entry name" value="DinB"/>
    <property type="match status" value="1"/>
</dbReference>
<evidence type="ECO:0000256" key="1">
    <source>
        <dbReference type="ARBA" id="ARBA00008635"/>
    </source>
</evidence>
<gene>
    <name evidence="4" type="ORF">TRP8649_02939</name>
</gene>
<keyword evidence="5" id="KW-1185">Reference proteome</keyword>
<feature type="binding site" evidence="3">
    <location>
        <position position="141"/>
    </location>
    <ligand>
        <name>a divalent metal cation</name>
        <dbReference type="ChEBI" id="CHEBI:60240"/>
    </ligand>
</feature>
<feature type="binding site" evidence="3">
    <location>
        <position position="50"/>
    </location>
    <ligand>
        <name>a divalent metal cation</name>
        <dbReference type="ChEBI" id="CHEBI:60240"/>
    </ligand>
</feature>
<reference evidence="5" key="1">
    <citation type="submission" date="2017-05" db="EMBL/GenBank/DDBJ databases">
        <authorList>
            <person name="Rodrigo-Torres L."/>
            <person name="Arahal R. D."/>
            <person name="Lucena T."/>
        </authorList>
    </citation>
    <scope>NUCLEOTIDE SEQUENCE [LARGE SCALE GENOMIC DNA]</scope>
    <source>
        <strain evidence="5">CECT 8649</strain>
    </source>
</reference>
<dbReference type="EMBL" id="FXXP01000002">
    <property type="protein sequence ID" value="SMX28813.1"/>
    <property type="molecule type" value="Genomic_DNA"/>
</dbReference>
<accession>A0A238JEJ1</accession>
<dbReference type="InterPro" id="IPR034660">
    <property type="entry name" value="DinB/YfiT-like"/>
</dbReference>